<dbReference type="SUPFAM" id="SSF57850">
    <property type="entry name" value="RING/U-box"/>
    <property type="match status" value="1"/>
</dbReference>
<dbReference type="GO" id="GO:0008270">
    <property type="term" value="F:zinc ion binding"/>
    <property type="evidence" value="ECO:0007669"/>
    <property type="project" value="UniProtKB-KW"/>
</dbReference>
<evidence type="ECO:0000313" key="8">
    <source>
        <dbReference type="Proteomes" id="UP000008068"/>
    </source>
</evidence>
<evidence type="ECO:0000256" key="3">
    <source>
        <dbReference type="ARBA" id="ARBA00022833"/>
    </source>
</evidence>
<keyword evidence="3" id="KW-0862">Zinc</keyword>
<dbReference type="EMBL" id="GL379805">
    <property type="protein sequence ID" value="EGT39826.1"/>
    <property type="molecule type" value="Genomic_DNA"/>
</dbReference>
<dbReference type="Gene3D" id="3.30.40.10">
    <property type="entry name" value="Zinc/RING finger domain, C3HC4 (zinc finger)"/>
    <property type="match status" value="1"/>
</dbReference>
<keyword evidence="8" id="KW-1185">Reference proteome</keyword>
<feature type="region of interest" description="Disordered" evidence="5">
    <location>
        <begin position="40"/>
        <end position="63"/>
    </location>
</feature>
<dbReference type="PANTHER" id="PTHR47156:SF7">
    <property type="entry name" value="RING-TYPE DOMAIN-CONTAINING PROTEIN"/>
    <property type="match status" value="1"/>
</dbReference>
<accession>G0MPF6</accession>
<sequence>MVIMIVPRTVDFFVVLKGKVCFLDIEEFIKRGNEYMRLHPEIEGTRQSDKEDSDDEEPTFDPNLNFKSLECQVSLKRYDGELKIRIPRILTNCGHTVCTGCAKKLWKTDFEINVICPFCDKSTFVCDSVEELNENHVFIALIRELRQTIGDGNTFNHQIANEA</sequence>
<dbReference type="STRING" id="135651.G0MPF6"/>
<dbReference type="InterPro" id="IPR027370">
    <property type="entry name" value="Znf-RING_euk"/>
</dbReference>
<gene>
    <name evidence="7" type="ORF">CAEBREN_06916</name>
</gene>
<dbReference type="eggNOG" id="KOG4185">
    <property type="taxonomic scope" value="Eukaryota"/>
</dbReference>
<evidence type="ECO:0000256" key="5">
    <source>
        <dbReference type="SAM" id="MobiDB-lite"/>
    </source>
</evidence>
<dbReference type="Pfam" id="PF13445">
    <property type="entry name" value="zf-RING_UBOX"/>
    <property type="match status" value="1"/>
</dbReference>
<dbReference type="PROSITE" id="PS00518">
    <property type="entry name" value="ZF_RING_1"/>
    <property type="match status" value="1"/>
</dbReference>
<protein>
    <recommendedName>
        <fullName evidence="6">RING-type domain-containing protein</fullName>
    </recommendedName>
</protein>
<name>G0MPF6_CAEBE</name>
<dbReference type="PANTHER" id="PTHR47156">
    <property type="entry name" value="PROTEIN CBG20824"/>
    <property type="match status" value="1"/>
</dbReference>
<evidence type="ECO:0000256" key="1">
    <source>
        <dbReference type="ARBA" id="ARBA00022723"/>
    </source>
</evidence>
<dbReference type="HOGENOM" id="CLU_1628494_0_0_1"/>
<dbReference type="InterPro" id="IPR013083">
    <property type="entry name" value="Znf_RING/FYVE/PHD"/>
</dbReference>
<feature type="domain" description="RING-type" evidence="6">
    <location>
        <begin position="71"/>
        <end position="120"/>
    </location>
</feature>
<evidence type="ECO:0000259" key="6">
    <source>
        <dbReference type="PROSITE" id="PS50089"/>
    </source>
</evidence>
<organism evidence="8">
    <name type="scientific">Caenorhabditis brenneri</name>
    <name type="common">Nematode worm</name>
    <dbReference type="NCBI Taxonomy" id="135651"/>
    <lineage>
        <taxon>Eukaryota</taxon>
        <taxon>Metazoa</taxon>
        <taxon>Ecdysozoa</taxon>
        <taxon>Nematoda</taxon>
        <taxon>Chromadorea</taxon>
        <taxon>Rhabditida</taxon>
        <taxon>Rhabditina</taxon>
        <taxon>Rhabditomorpha</taxon>
        <taxon>Rhabditoidea</taxon>
        <taxon>Rhabditidae</taxon>
        <taxon>Peloderinae</taxon>
        <taxon>Caenorhabditis</taxon>
    </lineage>
</organism>
<feature type="compositionally biased region" description="Basic and acidic residues" evidence="5">
    <location>
        <begin position="40"/>
        <end position="50"/>
    </location>
</feature>
<dbReference type="AlphaFoldDB" id="G0MPF6"/>
<dbReference type="PROSITE" id="PS50089">
    <property type="entry name" value="ZF_RING_2"/>
    <property type="match status" value="1"/>
</dbReference>
<dbReference type="InParanoid" id="G0MPF6"/>
<keyword evidence="1" id="KW-0479">Metal-binding</keyword>
<dbReference type="InterPro" id="IPR001841">
    <property type="entry name" value="Znf_RING"/>
</dbReference>
<evidence type="ECO:0000256" key="4">
    <source>
        <dbReference type="PROSITE-ProRule" id="PRU00175"/>
    </source>
</evidence>
<dbReference type="SMART" id="SM00184">
    <property type="entry name" value="RING"/>
    <property type="match status" value="1"/>
</dbReference>
<evidence type="ECO:0000256" key="2">
    <source>
        <dbReference type="ARBA" id="ARBA00022771"/>
    </source>
</evidence>
<keyword evidence="2 4" id="KW-0863">Zinc-finger</keyword>
<evidence type="ECO:0000313" key="7">
    <source>
        <dbReference type="EMBL" id="EGT39826.1"/>
    </source>
</evidence>
<dbReference type="Proteomes" id="UP000008068">
    <property type="component" value="Unassembled WGS sequence"/>
</dbReference>
<dbReference type="OrthoDB" id="5828209at2759"/>
<dbReference type="InterPro" id="IPR017907">
    <property type="entry name" value="Znf_RING_CS"/>
</dbReference>
<reference evidence="8" key="1">
    <citation type="submission" date="2011-07" db="EMBL/GenBank/DDBJ databases">
        <authorList>
            <consortium name="Caenorhabditis brenneri Sequencing and Analysis Consortium"/>
            <person name="Wilson R.K."/>
        </authorList>
    </citation>
    <scope>NUCLEOTIDE SEQUENCE [LARGE SCALE GENOMIC DNA]</scope>
    <source>
        <strain evidence="8">PB2801</strain>
    </source>
</reference>
<proteinExistence type="predicted"/>
<dbReference type="InterPro" id="IPR052667">
    <property type="entry name" value="E3_ubiquitin-ligase_RING"/>
</dbReference>